<dbReference type="AlphaFoldDB" id="A0AB73ACL7"/>
<dbReference type="Proteomes" id="UP000014622">
    <property type="component" value="Unassembled WGS sequence"/>
</dbReference>
<comment type="caution">
    <text evidence="1">The sequence shown here is derived from an EMBL/GenBank/DDBJ whole genome shotgun (WGS) entry which is preliminary data.</text>
</comment>
<evidence type="ECO:0000313" key="2">
    <source>
        <dbReference type="Proteomes" id="UP000014622"/>
    </source>
</evidence>
<proteinExistence type="predicted"/>
<evidence type="ECO:0008006" key="3">
    <source>
        <dbReference type="Google" id="ProtNLM"/>
    </source>
</evidence>
<organism evidence="1 2">
    <name type="scientific">Enterococcus faecium SD2A-2</name>
    <dbReference type="NCBI Taxonomy" id="1244154"/>
    <lineage>
        <taxon>Bacteria</taxon>
        <taxon>Bacillati</taxon>
        <taxon>Bacillota</taxon>
        <taxon>Bacilli</taxon>
        <taxon>Lactobacillales</taxon>
        <taxon>Enterococcaceae</taxon>
        <taxon>Enterococcus</taxon>
    </lineage>
</organism>
<dbReference type="EMBL" id="ATIT01000093">
    <property type="protein sequence ID" value="EPI12174.1"/>
    <property type="molecule type" value="Genomic_DNA"/>
</dbReference>
<name>A0AB73ACL7_ENTFC</name>
<protein>
    <recommendedName>
        <fullName evidence="3">Toxin-antitoxin system, antitoxin component, ribbon-helix-helix domain protein</fullName>
    </recommendedName>
</protein>
<accession>A0AB73ACL7</accession>
<reference evidence="1 2" key="1">
    <citation type="submission" date="2013-06" db="EMBL/GenBank/DDBJ databases">
        <authorList>
            <person name="Weinstock G."/>
            <person name="Sodergren E."/>
            <person name="Lobos E.A."/>
            <person name="Fulton L."/>
            <person name="Fulton R."/>
            <person name="Courtney L."/>
            <person name="Fronick C."/>
            <person name="O'Laughlin M."/>
            <person name="Godfrey J."/>
            <person name="Wilson R.M."/>
            <person name="Miner T."/>
            <person name="Farmer C."/>
            <person name="Delehaunty K."/>
            <person name="Cordes M."/>
            <person name="Minx P."/>
            <person name="Tomlinson C."/>
            <person name="Chen J."/>
            <person name="Wollam A."/>
            <person name="Pepin K.H."/>
            <person name="Bhonagiri V."/>
            <person name="Zhang X."/>
            <person name="Warren W."/>
            <person name="Mitreva M."/>
            <person name="Mardis E.R."/>
            <person name="Wilson R.K."/>
        </authorList>
    </citation>
    <scope>NUCLEOTIDE SEQUENCE [LARGE SCALE GENOMIC DNA]</scope>
    <source>
        <strain evidence="1 2">SD2A-2</strain>
    </source>
</reference>
<evidence type="ECO:0000313" key="1">
    <source>
        <dbReference type="EMBL" id="EPI12174.1"/>
    </source>
</evidence>
<gene>
    <name evidence="1" type="ORF">D356_01623</name>
</gene>
<sequence length="64" mass="7506">MFVAFQQVFKERRMAMTFYNKDIQYRVTLDTDLNLFVVFDKENSNHVATGVTIEQAVQELKKSA</sequence>